<sequence length="137" mass="16712">MNYIEKTYNRFVHFLFPLIDRLYPFISLVLIVAAFSISGNYWQIRIVFLWFWFVNSEINRVGAMERDNLPIQPENSPFYHIYRFIDRIFFLFLLIFLVILLIPELLWLKSVFWGVFIIAVLLRTIGDRKYRPKRPEE</sequence>
<keyword evidence="1" id="KW-1133">Transmembrane helix</keyword>
<accession>A0A4Z0Y8S6</accession>
<evidence type="ECO:0000313" key="3">
    <source>
        <dbReference type="Proteomes" id="UP000297714"/>
    </source>
</evidence>
<organism evidence="2 3">
    <name type="scientific">Caproiciproducens galactitolivorans</name>
    <dbReference type="NCBI Taxonomy" id="642589"/>
    <lineage>
        <taxon>Bacteria</taxon>
        <taxon>Bacillati</taxon>
        <taxon>Bacillota</taxon>
        <taxon>Clostridia</taxon>
        <taxon>Eubacteriales</taxon>
        <taxon>Acutalibacteraceae</taxon>
        <taxon>Caproiciproducens</taxon>
    </lineage>
</organism>
<protein>
    <submittedName>
        <fullName evidence="2">Uncharacterized protein</fullName>
    </submittedName>
</protein>
<name>A0A4Z0Y8S6_9FIRM</name>
<dbReference type="EMBL" id="SRMQ01000006">
    <property type="protein sequence ID" value="TGJ76338.1"/>
    <property type="molecule type" value="Genomic_DNA"/>
</dbReference>
<keyword evidence="3" id="KW-1185">Reference proteome</keyword>
<proteinExistence type="predicted"/>
<gene>
    <name evidence="2" type="ORF">CAGA_15440</name>
</gene>
<reference evidence="2 3" key="1">
    <citation type="submission" date="2019-04" db="EMBL/GenBank/DDBJ databases">
        <authorList>
            <person name="Poehlein A."/>
            <person name="Bengelsdorf F.R."/>
            <person name="Duerre P."/>
            <person name="Daniel R."/>
        </authorList>
    </citation>
    <scope>NUCLEOTIDE SEQUENCE [LARGE SCALE GENOMIC DNA]</scope>
    <source>
        <strain evidence="2 3">BS-1</strain>
    </source>
</reference>
<keyword evidence="1" id="KW-0812">Transmembrane</keyword>
<comment type="caution">
    <text evidence="2">The sequence shown here is derived from an EMBL/GenBank/DDBJ whole genome shotgun (WGS) entry which is preliminary data.</text>
</comment>
<evidence type="ECO:0000256" key="1">
    <source>
        <dbReference type="SAM" id="Phobius"/>
    </source>
</evidence>
<feature type="transmembrane region" description="Helical" evidence="1">
    <location>
        <begin position="84"/>
        <end position="102"/>
    </location>
</feature>
<dbReference type="Proteomes" id="UP000297714">
    <property type="component" value="Unassembled WGS sequence"/>
</dbReference>
<dbReference type="AlphaFoldDB" id="A0A4Z0Y8S6"/>
<keyword evidence="1" id="KW-0472">Membrane</keyword>
<feature type="transmembrane region" description="Helical" evidence="1">
    <location>
        <begin position="22"/>
        <end position="42"/>
    </location>
</feature>
<evidence type="ECO:0000313" key="2">
    <source>
        <dbReference type="EMBL" id="TGJ76338.1"/>
    </source>
</evidence>